<dbReference type="KEGG" id="ttc:FOKN1_2039"/>
<dbReference type="PANTHER" id="PTHR42709:SF11">
    <property type="entry name" value="DEDA FAMILY PROTEIN"/>
    <property type="match status" value="1"/>
</dbReference>
<dbReference type="OrthoDB" id="9810270at2"/>
<feature type="transmembrane region" description="Helical" evidence="1">
    <location>
        <begin position="103"/>
        <end position="121"/>
    </location>
</feature>
<protein>
    <submittedName>
        <fullName evidence="3">Membrane protein</fullName>
    </submittedName>
</protein>
<dbReference type="InterPro" id="IPR032816">
    <property type="entry name" value="VTT_dom"/>
</dbReference>
<dbReference type="RefSeq" id="WP_096366516.1">
    <property type="nucleotide sequence ID" value="NZ_AP018052.1"/>
</dbReference>
<organism evidence="3 4">
    <name type="scientific">Thiohalobacter thiocyanaticus</name>
    <dbReference type="NCBI Taxonomy" id="585455"/>
    <lineage>
        <taxon>Bacteria</taxon>
        <taxon>Pseudomonadati</taxon>
        <taxon>Pseudomonadota</taxon>
        <taxon>Gammaproteobacteria</taxon>
        <taxon>Thiohalobacterales</taxon>
        <taxon>Thiohalobacteraceae</taxon>
        <taxon>Thiohalobacter</taxon>
    </lineage>
</organism>
<evidence type="ECO:0000313" key="4">
    <source>
        <dbReference type="Proteomes" id="UP000218765"/>
    </source>
</evidence>
<feature type="transmembrane region" description="Helical" evidence="1">
    <location>
        <begin position="171"/>
        <end position="190"/>
    </location>
</feature>
<dbReference type="GO" id="GO:0005886">
    <property type="term" value="C:plasma membrane"/>
    <property type="evidence" value="ECO:0007669"/>
    <property type="project" value="UniProtKB-ARBA"/>
</dbReference>
<sequence length="192" mass="21254">MRLFGGLYTRVMRWSRHPHAERYLAGLSFAESSFFPIPPDVMLAPMSLARPDRAWHYAGLTTLASVLGGILGYAIGVFAFELVEPLLHEAGYWDKYLHARDWFAEWGFWTVFIAGFSPIPYKIFTIAAGSLSMALFPFIIASAVGRGARFFLVAGLLAWGGPRLEAALHRYVEALGWLVIGGGVVAYLLLRG</sequence>
<name>A0A1Z4VS08_9GAMM</name>
<feature type="transmembrane region" description="Helical" evidence="1">
    <location>
        <begin position="133"/>
        <end position="159"/>
    </location>
</feature>
<dbReference type="AlphaFoldDB" id="A0A1Z4VS08"/>
<keyword evidence="4" id="KW-1185">Reference proteome</keyword>
<proteinExistence type="predicted"/>
<keyword evidence="1" id="KW-0472">Membrane</keyword>
<gene>
    <name evidence="3" type="ORF">FOKN1_2039</name>
</gene>
<dbReference type="EMBL" id="AP018052">
    <property type="protein sequence ID" value="BAZ94419.1"/>
    <property type="molecule type" value="Genomic_DNA"/>
</dbReference>
<feature type="transmembrane region" description="Helical" evidence="1">
    <location>
        <begin position="57"/>
        <end position="83"/>
    </location>
</feature>
<dbReference type="Pfam" id="PF09335">
    <property type="entry name" value="VTT_dom"/>
    <property type="match status" value="1"/>
</dbReference>
<keyword evidence="1" id="KW-1133">Transmembrane helix</keyword>
<accession>A0A1Z4VS08</accession>
<evidence type="ECO:0000259" key="2">
    <source>
        <dbReference type="Pfam" id="PF09335"/>
    </source>
</evidence>
<evidence type="ECO:0000256" key="1">
    <source>
        <dbReference type="SAM" id="Phobius"/>
    </source>
</evidence>
<dbReference type="PANTHER" id="PTHR42709">
    <property type="entry name" value="ALKALINE PHOSPHATASE LIKE PROTEIN"/>
    <property type="match status" value="1"/>
</dbReference>
<evidence type="ECO:0000313" key="3">
    <source>
        <dbReference type="EMBL" id="BAZ94419.1"/>
    </source>
</evidence>
<feature type="domain" description="VTT" evidence="2">
    <location>
        <begin position="55"/>
        <end position="156"/>
    </location>
</feature>
<reference evidence="3 4" key="1">
    <citation type="submission" date="2017-05" db="EMBL/GenBank/DDBJ databases">
        <title>Thiocyanate degradation by Thiohalobacter thiocyanaticus FOKN1.</title>
        <authorList>
            <person name="Oshiki M."/>
            <person name="Fukushima T."/>
            <person name="Kawano S."/>
            <person name="Nakagawa J."/>
        </authorList>
    </citation>
    <scope>NUCLEOTIDE SEQUENCE [LARGE SCALE GENOMIC DNA]</scope>
    <source>
        <strain evidence="3 4">FOKN1</strain>
    </source>
</reference>
<keyword evidence="1" id="KW-0812">Transmembrane</keyword>
<dbReference type="Proteomes" id="UP000218765">
    <property type="component" value="Chromosome"/>
</dbReference>
<dbReference type="InterPro" id="IPR051311">
    <property type="entry name" value="DedA_domain"/>
</dbReference>